<evidence type="ECO:0000313" key="3">
    <source>
        <dbReference type="EMBL" id="SFQ60207.1"/>
    </source>
</evidence>
<gene>
    <name evidence="3" type="ORF">SAMN02745910_02254</name>
</gene>
<dbReference type="SUPFAM" id="SSF47413">
    <property type="entry name" value="lambda repressor-like DNA-binding domains"/>
    <property type="match status" value="1"/>
</dbReference>
<reference evidence="3 4" key="1">
    <citation type="submission" date="2016-10" db="EMBL/GenBank/DDBJ databases">
        <authorList>
            <person name="Varghese N."/>
            <person name="Submissions S."/>
        </authorList>
    </citation>
    <scope>NUCLEOTIDE SEQUENCE [LARGE SCALE GENOMIC DNA]</scope>
    <source>
        <strain evidence="3 4">DSM 13796</strain>
    </source>
</reference>
<dbReference type="PANTHER" id="PTHR46558:SF4">
    <property type="entry name" value="DNA-BIDING PHAGE PROTEIN"/>
    <property type="match status" value="1"/>
</dbReference>
<sequence>MDSLCMNIRHYRKQRGWTQADLAGEMDISRSTIAKWETAQLYPSLQDFVKLCEIYQVSMDKLYGKAEQNTPFLKEFQHTYKNHYSNEIEQLVKVLKKYPKLQENLYTFIFKNDNGSRSRVHFLTKVLKTIIEE</sequence>
<dbReference type="Gene3D" id="1.10.260.40">
    <property type="entry name" value="lambda repressor-like DNA-binding domains"/>
    <property type="match status" value="1"/>
</dbReference>
<dbReference type="Proteomes" id="UP000182762">
    <property type="component" value="Unassembled WGS sequence"/>
</dbReference>
<dbReference type="SMART" id="SM00530">
    <property type="entry name" value="HTH_XRE"/>
    <property type="match status" value="1"/>
</dbReference>
<comment type="caution">
    <text evidence="3">The sequence shown here is derived from an EMBL/GenBank/DDBJ whole genome shotgun (WGS) entry which is preliminary data.</text>
</comment>
<dbReference type="EMBL" id="FOXX01000005">
    <property type="protein sequence ID" value="SFQ60207.1"/>
    <property type="molecule type" value="Genomic_DNA"/>
</dbReference>
<organism evidence="3 4">
    <name type="scientific">Priestia endophytica DSM 13796</name>
    <dbReference type="NCBI Taxonomy" id="1121089"/>
    <lineage>
        <taxon>Bacteria</taxon>
        <taxon>Bacillati</taxon>
        <taxon>Bacillota</taxon>
        <taxon>Bacilli</taxon>
        <taxon>Bacillales</taxon>
        <taxon>Bacillaceae</taxon>
        <taxon>Priestia</taxon>
    </lineage>
</organism>
<dbReference type="RefSeq" id="WP_061804782.1">
    <property type="nucleotide sequence ID" value="NZ_FOXX01000005.1"/>
</dbReference>
<dbReference type="CDD" id="cd00093">
    <property type="entry name" value="HTH_XRE"/>
    <property type="match status" value="1"/>
</dbReference>
<evidence type="ECO:0000259" key="2">
    <source>
        <dbReference type="PROSITE" id="PS50943"/>
    </source>
</evidence>
<proteinExistence type="predicted"/>
<dbReference type="GO" id="GO:0003677">
    <property type="term" value="F:DNA binding"/>
    <property type="evidence" value="ECO:0007669"/>
    <property type="project" value="UniProtKB-KW"/>
</dbReference>
<accession>A0A1I5ZVE1</accession>
<evidence type="ECO:0000256" key="1">
    <source>
        <dbReference type="ARBA" id="ARBA00023125"/>
    </source>
</evidence>
<keyword evidence="1 3" id="KW-0238">DNA-binding</keyword>
<dbReference type="PROSITE" id="PS50943">
    <property type="entry name" value="HTH_CROC1"/>
    <property type="match status" value="1"/>
</dbReference>
<dbReference type="GeneID" id="93710911"/>
<dbReference type="InterPro" id="IPR001387">
    <property type="entry name" value="Cro/C1-type_HTH"/>
</dbReference>
<name>A0A1I5ZVE1_9BACI</name>
<keyword evidence="4" id="KW-1185">Reference proteome</keyword>
<evidence type="ECO:0000313" key="4">
    <source>
        <dbReference type="Proteomes" id="UP000182762"/>
    </source>
</evidence>
<feature type="domain" description="HTH cro/C1-type" evidence="2">
    <location>
        <begin position="8"/>
        <end position="62"/>
    </location>
</feature>
<dbReference type="Pfam" id="PF01381">
    <property type="entry name" value="HTH_3"/>
    <property type="match status" value="1"/>
</dbReference>
<dbReference type="InterPro" id="IPR010982">
    <property type="entry name" value="Lambda_DNA-bd_dom_sf"/>
</dbReference>
<dbReference type="PANTHER" id="PTHR46558">
    <property type="entry name" value="TRACRIPTIONAL REGULATORY PROTEIN-RELATED-RELATED"/>
    <property type="match status" value="1"/>
</dbReference>
<protein>
    <submittedName>
        <fullName evidence="3">DNA-binding transcriptional regulator, XRE-family HTH domain</fullName>
    </submittedName>
</protein>